<dbReference type="InterPro" id="IPR029058">
    <property type="entry name" value="AB_hydrolase_fold"/>
</dbReference>
<accession>A0A8J7GR02</accession>
<dbReference type="Proteomes" id="UP000622552">
    <property type="component" value="Unassembled WGS sequence"/>
</dbReference>
<dbReference type="EMBL" id="JADOUF010000001">
    <property type="protein sequence ID" value="MBG6136543.1"/>
    <property type="molecule type" value="Genomic_DNA"/>
</dbReference>
<feature type="domain" description="AB hydrolase-1" evidence="1">
    <location>
        <begin position="24"/>
        <end position="242"/>
    </location>
</feature>
<gene>
    <name evidence="2" type="ORF">IW245_002737</name>
</gene>
<dbReference type="Gene3D" id="3.40.50.1820">
    <property type="entry name" value="alpha/beta hydrolase"/>
    <property type="match status" value="1"/>
</dbReference>
<keyword evidence="3" id="KW-1185">Reference proteome</keyword>
<evidence type="ECO:0000313" key="2">
    <source>
        <dbReference type="EMBL" id="MBG6136543.1"/>
    </source>
</evidence>
<dbReference type="GO" id="GO:0003824">
    <property type="term" value="F:catalytic activity"/>
    <property type="evidence" value="ECO:0007669"/>
    <property type="project" value="UniProtKB-ARBA"/>
</dbReference>
<dbReference type="SUPFAM" id="SSF53474">
    <property type="entry name" value="alpha/beta-Hydrolases"/>
    <property type="match status" value="1"/>
</dbReference>
<proteinExistence type="predicted"/>
<evidence type="ECO:0000313" key="3">
    <source>
        <dbReference type="Proteomes" id="UP000622552"/>
    </source>
</evidence>
<dbReference type="PANTHER" id="PTHR43798">
    <property type="entry name" value="MONOACYLGLYCEROL LIPASE"/>
    <property type="match status" value="1"/>
</dbReference>
<comment type="caution">
    <text evidence="2">The sequence shown here is derived from an EMBL/GenBank/DDBJ whole genome shotgun (WGS) entry which is preliminary data.</text>
</comment>
<organism evidence="2 3">
    <name type="scientific">Longispora fulva</name>
    <dbReference type="NCBI Taxonomy" id="619741"/>
    <lineage>
        <taxon>Bacteria</taxon>
        <taxon>Bacillati</taxon>
        <taxon>Actinomycetota</taxon>
        <taxon>Actinomycetes</taxon>
        <taxon>Micromonosporales</taxon>
        <taxon>Micromonosporaceae</taxon>
        <taxon>Longispora</taxon>
    </lineage>
</organism>
<dbReference type="InterPro" id="IPR050266">
    <property type="entry name" value="AB_hydrolase_sf"/>
</dbReference>
<dbReference type="PRINTS" id="PR00111">
    <property type="entry name" value="ABHYDROLASE"/>
</dbReference>
<dbReference type="RefSeq" id="WP_197003506.1">
    <property type="nucleotide sequence ID" value="NZ_BONS01000015.1"/>
</dbReference>
<dbReference type="Pfam" id="PF12697">
    <property type="entry name" value="Abhydrolase_6"/>
    <property type="match status" value="1"/>
</dbReference>
<reference evidence="2" key="1">
    <citation type="submission" date="2020-11" db="EMBL/GenBank/DDBJ databases">
        <title>Sequencing the genomes of 1000 actinobacteria strains.</title>
        <authorList>
            <person name="Klenk H.-P."/>
        </authorList>
    </citation>
    <scope>NUCLEOTIDE SEQUENCE</scope>
    <source>
        <strain evidence="2">DSM 45356</strain>
    </source>
</reference>
<dbReference type="InterPro" id="IPR000073">
    <property type="entry name" value="AB_hydrolase_1"/>
</dbReference>
<dbReference type="AlphaFoldDB" id="A0A8J7GR02"/>
<evidence type="ECO:0000259" key="1">
    <source>
        <dbReference type="Pfam" id="PF12697"/>
    </source>
</evidence>
<sequence length="266" mass="28259">MRIHSPTGPVDLHLTDTDNGRPTLLLHGGAGPRSVAGLGGLLAPDRVLVPTHPGFAGTDRPKWLSSIQALAGIYQDLLDELDLADVLVIGSSIGGWIAAELALRHSDRVTGLVLINATGIEVPGQPVADIFGLSLAELADLSYHEPDRYRIDESTFTAEQREELAGNRATLTTYAGDMTDPTLLDRLAGITVPTLVAWGASDQICTPTYGRAYAAAIPDAHFALIDRAGHLPQIEQPQALLDLIHSFTGTHADLLVAGPAQRPARR</sequence>
<protein>
    <submittedName>
        <fullName evidence="2">Pimeloyl-ACP methyl ester carboxylesterase</fullName>
    </submittedName>
</protein>
<name>A0A8J7GR02_9ACTN</name>